<dbReference type="Proteomes" id="UP000231152">
    <property type="component" value="Unassembled WGS sequence"/>
</dbReference>
<dbReference type="GO" id="GO:1990904">
    <property type="term" value="C:ribonucleoprotein complex"/>
    <property type="evidence" value="ECO:0007669"/>
    <property type="project" value="UniProtKB-KW"/>
</dbReference>
<dbReference type="Pfam" id="PF01632">
    <property type="entry name" value="Ribosomal_L35p"/>
    <property type="match status" value="1"/>
</dbReference>
<dbReference type="InterPro" id="IPR021137">
    <property type="entry name" value="Ribosomal_bL35-like"/>
</dbReference>
<evidence type="ECO:0000313" key="6">
    <source>
        <dbReference type="Proteomes" id="UP000231152"/>
    </source>
</evidence>
<evidence type="ECO:0000256" key="2">
    <source>
        <dbReference type="ARBA" id="ARBA00022980"/>
    </source>
</evidence>
<feature type="compositionally biased region" description="Basic residues" evidence="4">
    <location>
        <begin position="1"/>
        <end position="14"/>
    </location>
</feature>
<organism evidence="5 6">
    <name type="scientific">Candidatus Uhrbacteria bacterium CG10_big_fil_rev_8_21_14_0_10_48_11</name>
    <dbReference type="NCBI Taxonomy" id="1975037"/>
    <lineage>
        <taxon>Bacteria</taxon>
        <taxon>Candidatus Uhriibacteriota</taxon>
    </lineage>
</organism>
<gene>
    <name evidence="5" type="ORF">COV04_01440</name>
</gene>
<evidence type="ECO:0000256" key="3">
    <source>
        <dbReference type="ARBA" id="ARBA00023274"/>
    </source>
</evidence>
<evidence type="ECO:0000313" key="5">
    <source>
        <dbReference type="EMBL" id="PJE76175.1"/>
    </source>
</evidence>
<keyword evidence="3" id="KW-0687">Ribonucleoprotein</keyword>
<protein>
    <submittedName>
        <fullName evidence="5">50S ribosomal protein L35</fullName>
    </submittedName>
</protein>
<accession>A0A2M8LFH1</accession>
<dbReference type="GO" id="GO:0005840">
    <property type="term" value="C:ribosome"/>
    <property type="evidence" value="ECO:0007669"/>
    <property type="project" value="UniProtKB-KW"/>
</dbReference>
<proteinExistence type="inferred from homology"/>
<dbReference type="GO" id="GO:0003735">
    <property type="term" value="F:structural constituent of ribosome"/>
    <property type="evidence" value="ECO:0007669"/>
    <property type="project" value="InterPro"/>
</dbReference>
<comment type="caution">
    <text evidence="5">The sequence shown here is derived from an EMBL/GenBank/DDBJ whole genome shotgun (WGS) entry which is preliminary data.</text>
</comment>
<dbReference type="EMBL" id="PFET01000005">
    <property type="protein sequence ID" value="PJE76175.1"/>
    <property type="molecule type" value="Genomic_DNA"/>
</dbReference>
<evidence type="ECO:0000256" key="1">
    <source>
        <dbReference type="ARBA" id="ARBA00006598"/>
    </source>
</evidence>
<comment type="similarity">
    <text evidence="1">Belongs to the bacterial ribosomal protein bL35 family.</text>
</comment>
<dbReference type="SUPFAM" id="SSF143034">
    <property type="entry name" value="L35p-like"/>
    <property type="match status" value="1"/>
</dbReference>
<name>A0A2M8LFH1_9BACT</name>
<dbReference type="Gene3D" id="4.10.410.60">
    <property type="match status" value="1"/>
</dbReference>
<dbReference type="InterPro" id="IPR037229">
    <property type="entry name" value="Ribosomal_bL35_sf"/>
</dbReference>
<keyword evidence="2 5" id="KW-0689">Ribosomal protein</keyword>
<reference evidence="5 6" key="1">
    <citation type="submission" date="2017-09" db="EMBL/GenBank/DDBJ databases">
        <title>Depth-based differentiation of microbial function through sediment-hosted aquifers and enrichment of novel symbionts in the deep terrestrial subsurface.</title>
        <authorList>
            <person name="Probst A.J."/>
            <person name="Ladd B."/>
            <person name="Jarett J.K."/>
            <person name="Geller-Mcgrath D.E."/>
            <person name="Sieber C.M."/>
            <person name="Emerson J.B."/>
            <person name="Anantharaman K."/>
            <person name="Thomas B.C."/>
            <person name="Malmstrom R."/>
            <person name="Stieglmeier M."/>
            <person name="Klingl A."/>
            <person name="Woyke T."/>
            <person name="Ryan C.M."/>
            <person name="Banfield J.F."/>
        </authorList>
    </citation>
    <scope>NUCLEOTIDE SEQUENCE [LARGE SCALE GENOMIC DNA]</scope>
    <source>
        <strain evidence="5">CG10_big_fil_rev_8_21_14_0_10_48_11</strain>
    </source>
</reference>
<feature type="region of interest" description="Disordered" evidence="4">
    <location>
        <begin position="1"/>
        <end position="58"/>
    </location>
</feature>
<sequence>MKLKTRKSLAKRVHVTGGKTQSRWGSGGKLLRKHAGQSHFNAREESNVTQKKRRSGTVHKTISKNVRQLLPYS</sequence>
<dbReference type="GO" id="GO:0006412">
    <property type="term" value="P:translation"/>
    <property type="evidence" value="ECO:0007669"/>
    <property type="project" value="InterPro"/>
</dbReference>
<evidence type="ECO:0000256" key="4">
    <source>
        <dbReference type="SAM" id="MobiDB-lite"/>
    </source>
</evidence>
<dbReference type="AlphaFoldDB" id="A0A2M8LFH1"/>